<dbReference type="GO" id="GO:0015562">
    <property type="term" value="F:efflux transmembrane transporter activity"/>
    <property type="evidence" value="ECO:0007669"/>
    <property type="project" value="InterPro"/>
</dbReference>
<dbReference type="SUPFAM" id="SSF56954">
    <property type="entry name" value="Outer membrane efflux proteins (OEP)"/>
    <property type="match status" value="1"/>
</dbReference>
<dbReference type="NCBIfam" id="TIGR01845">
    <property type="entry name" value="outer_NodT"/>
    <property type="match status" value="1"/>
</dbReference>
<dbReference type="EMBL" id="FNXY01000006">
    <property type="protein sequence ID" value="SEJ28439.1"/>
    <property type="molecule type" value="Genomic_DNA"/>
</dbReference>
<dbReference type="Proteomes" id="UP000199532">
    <property type="component" value="Unassembled WGS sequence"/>
</dbReference>
<dbReference type="PANTHER" id="PTHR30203">
    <property type="entry name" value="OUTER MEMBRANE CATION EFFLUX PROTEIN"/>
    <property type="match status" value="1"/>
</dbReference>
<gene>
    <name evidence="3" type="ORF">SAMN04487995_3954</name>
</gene>
<organism evidence="3 4">
    <name type="scientific">Dyadobacter koreensis</name>
    <dbReference type="NCBI Taxonomy" id="408657"/>
    <lineage>
        <taxon>Bacteria</taxon>
        <taxon>Pseudomonadati</taxon>
        <taxon>Bacteroidota</taxon>
        <taxon>Cytophagia</taxon>
        <taxon>Cytophagales</taxon>
        <taxon>Spirosomataceae</taxon>
        <taxon>Dyadobacter</taxon>
    </lineage>
</organism>
<sequence>MKKYLNILTFLVLLTALAACKISKNVETPQTALPETFRNAVATTDTASIADLPLDSFFTDASLQKLLDSAIAKNYDMQIALKNIEASQLLFKQTKWAYFPDARLQITAGSNRPSDNSLNGLSASSFLNTTHIEDYTVSMGLSWEADIWGKIKNRNGRALAEYLQTIEVKNAIRTNLVAMVSQGFYNLLMLDAQLGIAEKNLALSDSTLRIFGFQFASGQVTSLAIQQAEAQKLTASKLIPELQQAIILQENALSILAGDLPGRMERNLKLDQISFPETLATGVPTSILNRRPDIRRSELALDVANANVGIAKANMYPALTITASGGINSFKASNWFNIPASLFGAAAGGLTQPLFQRNQLKTQFEVSKLERERTVMEFRQTVLYAVGEVSDALVKIEKLKEQQTIADTRVRTLQQAISNSKMLFQSGMANYLEVITAQSNVLQSELELVAIKRAQLAANVDLYRSLGGGWRN</sequence>
<accession>A0A1H6XH83</accession>
<keyword evidence="2" id="KW-0472">Membrane</keyword>
<keyword evidence="2 3" id="KW-0449">Lipoprotein</keyword>
<keyword evidence="2" id="KW-0732">Signal</keyword>
<feature type="signal peptide" evidence="2">
    <location>
        <begin position="1"/>
        <end position="18"/>
    </location>
</feature>
<dbReference type="PANTHER" id="PTHR30203:SF33">
    <property type="entry name" value="BLR4455 PROTEIN"/>
    <property type="match status" value="1"/>
</dbReference>
<name>A0A1H6XH83_9BACT</name>
<keyword evidence="2" id="KW-0812">Transmembrane</keyword>
<proteinExistence type="inferred from homology"/>
<dbReference type="Gene3D" id="1.20.1600.10">
    <property type="entry name" value="Outer membrane efflux proteins (OEP)"/>
    <property type="match status" value="1"/>
</dbReference>
<keyword evidence="2" id="KW-1134">Transmembrane beta strand</keyword>
<comment type="subcellular location">
    <subcellularLocation>
        <location evidence="2">Cell membrane</location>
        <topology evidence="2">Lipid-anchor</topology>
    </subcellularLocation>
</comment>
<dbReference type="Pfam" id="PF02321">
    <property type="entry name" value="OEP"/>
    <property type="match status" value="2"/>
</dbReference>
<reference evidence="3 4" key="1">
    <citation type="submission" date="2016-10" db="EMBL/GenBank/DDBJ databases">
        <authorList>
            <person name="de Groot N.N."/>
        </authorList>
    </citation>
    <scope>NUCLEOTIDE SEQUENCE [LARGE SCALE GENOMIC DNA]</scope>
    <source>
        <strain evidence="3 4">DSM 19938</strain>
    </source>
</reference>
<dbReference type="Gene3D" id="2.20.200.10">
    <property type="entry name" value="Outer membrane efflux proteins (OEP)"/>
    <property type="match status" value="1"/>
</dbReference>
<keyword evidence="2" id="KW-0564">Palmitate</keyword>
<dbReference type="GO" id="GO:0005886">
    <property type="term" value="C:plasma membrane"/>
    <property type="evidence" value="ECO:0007669"/>
    <property type="project" value="UniProtKB-SubCell"/>
</dbReference>
<dbReference type="RefSeq" id="WP_090337967.1">
    <property type="nucleotide sequence ID" value="NZ_FNXY01000006.1"/>
</dbReference>
<keyword evidence="4" id="KW-1185">Reference proteome</keyword>
<dbReference type="AlphaFoldDB" id="A0A1H6XH83"/>
<dbReference type="InterPro" id="IPR010131">
    <property type="entry name" value="MdtP/NodT-like"/>
</dbReference>
<dbReference type="STRING" id="408657.SAMN04487995_3954"/>
<dbReference type="OrthoDB" id="9770517at2"/>
<evidence type="ECO:0000256" key="1">
    <source>
        <dbReference type="ARBA" id="ARBA00007613"/>
    </source>
</evidence>
<evidence type="ECO:0000256" key="2">
    <source>
        <dbReference type="RuleBase" id="RU362097"/>
    </source>
</evidence>
<evidence type="ECO:0000313" key="4">
    <source>
        <dbReference type="Proteomes" id="UP000199532"/>
    </source>
</evidence>
<evidence type="ECO:0000313" key="3">
    <source>
        <dbReference type="EMBL" id="SEJ28439.1"/>
    </source>
</evidence>
<dbReference type="PROSITE" id="PS51257">
    <property type="entry name" value="PROKAR_LIPOPROTEIN"/>
    <property type="match status" value="1"/>
</dbReference>
<comment type="similarity">
    <text evidence="1 2">Belongs to the outer membrane factor (OMF) (TC 1.B.17) family.</text>
</comment>
<dbReference type="InterPro" id="IPR003423">
    <property type="entry name" value="OMP_efflux"/>
</dbReference>
<protein>
    <submittedName>
        <fullName evidence="3">Efflux transporter, outer membrane factor (OMF) lipoprotein, NodT family</fullName>
    </submittedName>
</protein>
<feature type="chain" id="PRO_5011332843" evidence="2">
    <location>
        <begin position="19"/>
        <end position="472"/>
    </location>
</feature>